<name>E6X002_NITSE</name>
<dbReference type="PANTHER" id="PTHR20857">
    <property type="entry name" value="THIAMINE-PHOSPHATE PYROPHOSPHORYLASE"/>
    <property type="match status" value="1"/>
</dbReference>
<dbReference type="GO" id="GO:0009228">
    <property type="term" value="P:thiamine biosynthetic process"/>
    <property type="evidence" value="ECO:0007669"/>
    <property type="project" value="UniProtKB-KW"/>
</dbReference>
<comment type="pathway">
    <text evidence="1">Cofactor biosynthesis; thiamine diphosphate biosynthesis.</text>
</comment>
<dbReference type="STRING" id="749222.Nitsa_1477"/>
<dbReference type="KEGG" id="nsa:Nitsa_1477"/>
<feature type="domain" description="Thiamine phosphate synthase/TenI" evidence="3">
    <location>
        <begin position="11"/>
        <end position="189"/>
    </location>
</feature>
<reference evidence="4 5" key="1">
    <citation type="journal article" date="2011" name="Stand. Genomic Sci.">
        <title>Complete genome sequence of Nitratifractor salsuginis type strain (E9I37-1).</title>
        <authorList>
            <person name="Anderson I."/>
            <person name="Sikorski J."/>
            <person name="Zeytun A."/>
            <person name="Nolan M."/>
            <person name="Lapidus A."/>
            <person name="Lucas S."/>
            <person name="Hammon N."/>
            <person name="Deshpande S."/>
            <person name="Cheng J.F."/>
            <person name="Tapia R."/>
            <person name="Han C."/>
            <person name="Goodwin L."/>
            <person name="Pitluck S."/>
            <person name="Liolios K."/>
            <person name="Pagani I."/>
            <person name="Ivanova N."/>
            <person name="Huntemann M."/>
            <person name="Mavromatis K."/>
            <person name="Ovchinikova G."/>
            <person name="Pati A."/>
            <person name="Chen A."/>
            <person name="Palaniappan K."/>
            <person name="Land M."/>
            <person name="Hauser L."/>
            <person name="Brambilla E.M."/>
            <person name="Ngatchou-Djao O.D."/>
            <person name="Rohde M."/>
            <person name="Tindall B.J."/>
            <person name="Goker M."/>
            <person name="Detter J.C."/>
            <person name="Woyke T."/>
            <person name="Bristow J."/>
            <person name="Eisen J.A."/>
            <person name="Markowitz V."/>
            <person name="Hugenholtz P."/>
            <person name="Klenk H.P."/>
            <person name="Kyrpides N.C."/>
        </authorList>
    </citation>
    <scope>NUCLEOTIDE SEQUENCE [LARGE SCALE GENOMIC DNA]</scope>
    <source>
        <strain evidence="5">DSM 16511 / JCM 12458 / E9I37-1</strain>
    </source>
</reference>
<dbReference type="HOGENOM" id="CLU_018272_3_2_7"/>
<keyword evidence="5" id="KW-1185">Reference proteome</keyword>
<dbReference type="GO" id="GO:0005737">
    <property type="term" value="C:cytoplasm"/>
    <property type="evidence" value="ECO:0007669"/>
    <property type="project" value="TreeGrafter"/>
</dbReference>
<dbReference type="InterPro" id="IPR036206">
    <property type="entry name" value="ThiamineP_synth_sf"/>
</dbReference>
<dbReference type="SUPFAM" id="SSF51391">
    <property type="entry name" value="Thiamin phosphate synthase"/>
    <property type="match status" value="1"/>
</dbReference>
<accession>E6X002</accession>
<dbReference type="InterPro" id="IPR013785">
    <property type="entry name" value="Aldolase_TIM"/>
</dbReference>
<dbReference type="RefSeq" id="WP_013554414.1">
    <property type="nucleotide sequence ID" value="NC_014935.1"/>
</dbReference>
<dbReference type="CDD" id="cd00564">
    <property type="entry name" value="TMP_TenI"/>
    <property type="match status" value="1"/>
</dbReference>
<evidence type="ECO:0000313" key="4">
    <source>
        <dbReference type="EMBL" id="ADV46725.1"/>
    </source>
</evidence>
<dbReference type="eggNOG" id="COG0352">
    <property type="taxonomic scope" value="Bacteria"/>
</dbReference>
<evidence type="ECO:0000259" key="3">
    <source>
        <dbReference type="Pfam" id="PF02581"/>
    </source>
</evidence>
<organism evidence="4 5">
    <name type="scientific">Nitratifractor salsuginis (strain DSM 16511 / JCM 12458 / E9I37-1)</name>
    <dbReference type="NCBI Taxonomy" id="749222"/>
    <lineage>
        <taxon>Bacteria</taxon>
        <taxon>Pseudomonadati</taxon>
        <taxon>Campylobacterota</taxon>
        <taxon>Epsilonproteobacteria</taxon>
        <taxon>Campylobacterales</taxon>
        <taxon>Sulfurovaceae</taxon>
        <taxon>Nitratifractor</taxon>
    </lineage>
</organism>
<dbReference type="Pfam" id="PF02581">
    <property type="entry name" value="TMP-TENI"/>
    <property type="match status" value="1"/>
</dbReference>
<dbReference type="EMBL" id="CP002452">
    <property type="protein sequence ID" value="ADV46725.1"/>
    <property type="molecule type" value="Genomic_DNA"/>
</dbReference>
<keyword evidence="2" id="KW-0784">Thiamine biosynthesis</keyword>
<gene>
    <name evidence="4" type="ordered locus">Nitsa_1477</name>
</gene>
<proteinExistence type="predicted"/>
<dbReference type="GO" id="GO:0004789">
    <property type="term" value="F:thiamine-phosphate diphosphorylase activity"/>
    <property type="evidence" value="ECO:0007669"/>
    <property type="project" value="TreeGrafter"/>
</dbReference>
<dbReference type="PANTHER" id="PTHR20857:SF15">
    <property type="entry name" value="THIAMINE-PHOSPHATE SYNTHASE"/>
    <property type="match status" value="1"/>
</dbReference>
<dbReference type="OrthoDB" id="9810880at2"/>
<protein>
    <submittedName>
        <fullName evidence="4">Thiamine monophosphate synthase</fullName>
    </submittedName>
</protein>
<dbReference type="InterPro" id="IPR022998">
    <property type="entry name" value="ThiamineP_synth_TenI"/>
</dbReference>
<sequence>MPQETEIYALIDSRLLRRYDLSLARVGRFLEEAKIPIAQYRDKEASDADVARALEELRIYYSGTLIVNDRLGLAGLADGLHLGQEDLAAIDPDSEAAVSKVRRQIGSKLLGLSTHNREEIETANALDLDYIGLGAYRSTATKADAGVSGKALLELARLSRHPVALIGGVRWEDRFEAPIRYKVLGSALMERIANL</sequence>
<dbReference type="Gene3D" id="3.20.20.70">
    <property type="entry name" value="Aldolase class I"/>
    <property type="match status" value="1"/>
</dbReference>
<dbReference type="AlphaFoldDB" id="E6X002"/>
<reference evidence="5" key="2">
    <citation type="submission" date="2011-01" db="EMBL/GenBank/DDBJ databases">
        <title>The complete genome of Nitratifractor salsuginis DSM 16511.</title>
        <authorList>
            <consortium name="US DOE Joint Genome Institute (JGI-PGF)"/>
            <person name="Lucas S."/>
            <person name="Copeland A."/>
            <person name="Lapidus A."/>
            <person name="Bruce D."/>
            <person name="Goodwin L."/>
            <person name="Pitluck S."/>
            <person name="Kyrpides N."/>
            <person name="Mavromatis K."/>
            <person name="Ivanova N."/>
            <person name="Mikhailova N."/>
            <person name="Zeytun A."/>
            <person name="Detter J.C."/>
            <person name="Tapia R."/>
            <person name="Han C."/>
            <person name="Land M."/>
            <person name="Hauser L."/>
            <person name="Markowitz V."/>
            <person name="Cheng J.-F."/>
            <person name="Hugenholtz P."/>
            <person name="Woyke T."/>
            <person name="Wu D."/>
            <person name="Tindall B."/>
            <person name="Schuetze A."/>
            <person name="Brambilla E."/>
            <person name="Klenk H.-P."/>
            <person name="Eisen J.A."/>
        </authorList>
    </citation>
    <scope>NUCLEOTIDE SEQUENCE [LARGE SCALE GENOMIC DNA]</scope>
    <source>
        <strain evidence="5">DSM 16511 / JCM 12458 / E9I37-1</strain>
    </source>
</reference>
<evidence type="ECO:0000256" key="1">
    <source>
        <dbReference type="ARBA" id="ARBA00004948"/>
    </source>
</evidence>
<evidence type="ECO:0000313" key="5">
    <source>
        <dbReference type="Proteomes" id="UP000008633"/>
    </source>
</evidence>
<evidence type="ECO:0000256" key="2">
    <source>
        <dbReference type="ARBA" id="ARBA00022977"/>
    </source>
</evidence>
<dbReference type="Proteomes" id="UP000008633">
    <property type="component" value="Chromosome"/>
</dbReference>